<feature type="transmembrane region" description="Helical" evidence="12">
    <location>
        <begin position="1127"/>
        <end position="1160"/>
    </location>
</feature>
<gene>
    <name evidence="13" type="ORF">TOT_040000685</name>
</gene>
<dbReference type="GO" id="GO:0005737">
    <property type="term" value="C:cytoplasm"/>
    <property type="evidence" value="ECO:0007669"/>
    <property type="project" value="TreeGrafter"/>
</dbReference>
<feature type="transmembrane region" description="Helical" evidence="12">
    <location>
        <begin position="400"/>
        <end position="424"/>
    </location>
</feature>
<keyword evidence="5 12" id="KW-0812">Transmembrane</keyword>
<dbReference type="Pfam" id="PF02594">
    <property type="entry name" value="DUF167"/>
    <property type="match status" value="1"/>
</dbReference>
<dbReference type="InterPro" id="IPR004131">
    <property type="entry name" value="PPase-energised_H-pump"/>
</dbReference>
<keyword evidence="6" id="KW-0460">Magnesium</keyword>
<comment type="subcellular location">
    <subcellularLocation>
        <location evidence="1">Endomembrane system</location>
        <topology evidence="1">Multi-pass membrane protein</topology>
    </subcellularLocation>
</comment>
<feature type="transmembrane region" description="Helical" evidence="12">
    <location>
        <begin position="251"/>
        <end position="274"/>
    </location>
</feature>
<feature type="transmembrane region" description="Helical" evidence="12">
    <location>
        <begin position="1218"/>
        <end position="1242"/>
    </location>
</feature>
<name>J7MC67_THEOR</name>
<dbReference type="GeneID" id="20716732"/>
<dbReference type="GO" id="GO:0016020">
    <property type="term" value="C:membrane"/>
    <property type="evidence" value="ECO:0007669"/>
    <property type="project" value="InterPro"/>
</dbReference>
<dbReference type="STRING" id="869250.J7MC67"/>
<keyword evidence="8 12" id="KW-1133">Transmembrane helix</keyword>
<dbReference type="eggNOG" id="ENOG502QPJC">
    <property type="taxonomic scope" value="Eukaryota"/>
</dbReference>
<keyword evidence="14" id="KW-1185">Reference proteome</keyword>
<keyword evidence="4" id="KW-0813">Transport</keyword>
<protein>
    <recommendedName>
        <fullName evidence="3">H(+)-exporting diphosphatase</fullName>
        <ecNumber evidence="3">7.1.3.1</ecNumber>
    </recommendedName>
</protein>
<dbReference type="NCBIfam" id="TIGR00251">
    <property type="entry name" value="DUF167 family protein"/>
    <property type="match status" value="1"/>
</dbReference>
<feature type="compositionally biased region" description="Basic and acidic residues" evidence="11">
    <location>
        <begin position="880"/>
        <end position="891"/>
    </location>
</feature>
<dbReference type="SMART" id="SM01152">
    <property type="entry name" value="DUF167"/>
    <property type="match status" value="1"/>
</dbReference>
<dbReference type="GO" id="GO:0004427">
    <property type="term" value="F:inorganic diphosphate phosphatase activity"/>
    <property type="evidence" value="ECO:0007669"/>
    <property type="project" value="InterPro"/>
</dbReference>
<dbReference type="RefSeq" id="XP_009692618.1">
    <property type="nucleotide sequence ID" value="XM_009694323.1"/>
</dbReference>
<dbReference type="PANTHER" id="PTHR13420:SF7">
    <property type="entry name" value="UPF0235 PROTEIN C15ORF40"/>
    <property type="match status" value="1"/>
</dbReference>
<dbReference type="Pfam" id="PF03030">
    <property type="entry name" value="H_PPase"/>
    <property type="match status" value="1"/>
</dbReference>
<reference evidence="13 14" key="1">
    <citation type="journal article" date="2012" name="MBio">
        <title>Comparative genome analysis of three eukaryotic parasites with differing abilities to transform leukocytes reveals key mediators of Theileria-induced leukocyte transformation.</title>
        <authorList>
            <person name="Hayashida K."/>
            <person name="Hara Y."/>
            <person name="Abe T."/>
            <person name="Yamasaki C."/>
            <person name="Toyoda A."/>
            <person name="Kosuge T."/>
            <person name="Suzuki Y."/>
            <person name="Sato Y."/>
            <person name="Kawashima S."/>
            <person name="Katayama T."/>
            <person name="Wakaguri H."/>
            <person name="Inoue N."/>
            <person name="Homma K."/>
            <person name="Tada-Umezaki M."/>
            <person name="Yagi Y."/>
            <person name="Fujii Y."/>
            <person name="Habara T."/>
            <person name="Kanehisa M."/>
            <person name="Watanabe H."/>
            <person name="Ito K."/>
            <person name="Gojobori T."/>
            <person name="Sugawara H."/>
            <person name="Imanishi T."/>
            <person name="Weir W."/>
            <person name="Gardner M."/>
            <person name="Pain A."/>
            <person name="Shiels B."/>
            <person name="Hattori M."/>
            <person name="Nene V."/>
            <person name="Sugimoto C."/>
        </authorList>
    </citation>
    <scope>NUCLEOTIDE SEQUENCE [LARGE SCALE GENOMIC DNA]</scope>
    <source>
        <strain evidence="13 14">Shintoku</strain>
    </source>
</reference>
<accession>J7MC67</accession>
<feature type="transmembrane region" description="Helical" evidence="12">
    <location>
        <begin position="286"/>
        <end position="309"/>
    </location>
</feature>
<evidence type="ECO:0000256" key="8">
    <source>
        <dbReference type="ARBA" id="ARBA00022989"/>
    </source>
</evidence>
<feature type="transmembrane region" description="Helical" evidence="12">
    <location>
        <begin position="118"/>
        <end position="142"/>
    </location>
</feature>
<feature type="transmembrane region" description="Helical" evidence="12">
    <location>
        <begin position="490"/>
        <end position="513"/>
    </location>
</feature>
<feature type="compositionally biased region" description="Basic residues" evidence="11">
    <location>
        <begin position="867"/>
        <end position="879"/>
    </location>
</feature>
<evidence type="ECO:0000256" key="5">
    <source>
        <dbReference type="ARBA" id="ARBA00022692"/>
    </source>
</evidence>
<feature type="region of interest" description="Disordered" evidence="11">
    <location>
        <begin position="573"/>
        <end position="605"/>
    </location>
</feature>
<dbReference type="GO" id="GO:0009678">
    <property type="term" value="F:diphosphate hydrolysis-driven proton transmembrane transporter activity"/>
    <property type="evidence" value="ECO:0007669"/>
    <property type="project" value="UniProtKB-EC"/>
</dbReference>
<dbReference type="Proteomes" id="UP000003786">
    <property type="component" value="Chromosome 4"/>
</dbReference>
<feature type="compositionally biased region" description="Low complexity" evidence="11">
    <location>
        <begin position="992"/>
        <end position="1002"/>
    </location>
</feature>
<feature type="transmembrane region" description="Helical" evidence="12">
    <location>
        <begin position="38"/>
        <end position="62"/>
    </location>
</feature>
<keyword evidence="7" id="KW-1278">Translocase</keyword>
<dbReference type="GO" id="GO:0012505">
    <property type="term" value="C:endomembrane system"/>
    <property type="evidence" value="ECO:0007669"/>
    <property type="project" value="UniProtKB-SubCell"/>
</dbReference>
<dbReference type="OrthoDB" id="361806at2759"/>
<dbReference type="VEuPathDB" id="PiroplasmaDB:TOT_040000685"/>
<feature type="transmembrane region" description="Helical" evidence="12">
    <location>
        <begin position="68"/>
        <end position="91"/>
    </location>
</feature>
<keyword evidence="10 12" id="KW-0472">Membrane</keyword>
<proteinExistence type="inferred from homology"/>
<feature type="transmembrane region" description="Helical" evidence="12">
    <location>
        <begin position="321"/>
        <end position="345"/>
    </location>
</feature>
<comment type="similarity">
    <text evidence="2">Belongs to the UPF0235 family.</text>
</comment>
<feature type="transmembrane region" description="Helical" evidence="12">
    <location>
        <begin position="213"/>
        <end position="231"/>
    </location>
</feature>
<evidence type="ECO:0000256" key="11">
    <source>
        <dbReference type="SAM" id="MobiDB-lite"/>
    </source>
</evidence>
<feature type="compositionally biased region" description="Polar residues" evidence="11">
    <location>
        <begin position="1009"/>
        <end position="1030"/>
    </location>
</feature>
<evidence type="ECO:0000256" key="6">
    <source>
        <dbReference type="ARBA" id="ARBA00022842"/>
    </source>
</evidence>
<dbReference type="EMBL" id="AP011949">
    <property type="protein sequence ID" value="BAM42317.1"/>
    <property type="molecule type" value="Genomic_DNA"/>
</dbReference>
<feature type="region of interest" description="Disordered" evidence="11">
    <location>
        <begin position="824"/>
        <end position="1053"/>
    </location>
</feature>
<dbReference type="SUPFAM" id="SSF69786">
    <property type="entry name" value="YggU-like"/>
    <property type="match status" value="1"/>
</dbReference>
<dbReference type="KEGG" id="tot:TOT_040000685"/>
<evidence type="ECO:0000256" key="4">
    <source>
        <dbReference type="ARBA" id="ARBA00022448"/>
    </source>
</evidence>
<evidence type="ECO:0000256" key="2">
    <source>
        <dbReference type="ARBA" id="ARBA00010364"/>
    </source>
</evidence>
<keyword evidence="9" id="KW-0406">Ion transport</keyword>
<dbReference type="Gene3D" id="3.30.1200.10">
    <property type="entry name" value="YggU-like"/>
    <property type="match status" value="1"/>
</dbReference>
<feature type="compositionally biased region" description="Basic and acidic residues" evidence="11">
    <location>
        <begin position="824"/>
        <end position="846"/>
    </location>
</feature>
<feature type="transmembrane region" description="Helical" evidence="12">
    <location>
        <begin position="154"/>
        <end position="171"/>
    </location>
</feature>
<organism evidence="13 14">
    <name type="scientific">Theileria orientalis strain Shintoku</name>
    <dbReference type="NCBI Taxonomy" id="869250"/>
    <lineage>
        <taxon>Eukaryota</taxon>
        <taxon>Sar</taxon>
        <taxon>Alveolata</taxon>
        <taxon>Apicomplexa</taxon>
        <taxon>Aconoidasida</taxon>
        <taxon>Piroplasmida</taxon>
        <taxon>Theileriidae</taxon>
        <taxon>Theileria</taxon>
    </lineage>
</organism>
<dbReference type="PANTHER" id="PTHR13420">
    <property type="entry name" value="UPF0235 PROTEIN C15ORF40"/>
    <property type="match status" value="1"/>
</dbReference>
<dbReference type="InterPro" id="IPR036591">
    <property type="entry name" value="YggU-like_sf"/>
</dbReference>
<evidence type="ECO:0000313" key="14">
    <source>
        <dbReference type="Proteomes" id="UP000003786"/>
    </source>
</evidence>
<feature type="compositionally biased region" description="Low complexity" evidence="11">
    <location>
        <begin position="892"/>
        <end position="916"/>
    </location>
</feature>
<sequence>METNQLSQNTLYYYWYFLDDIDSPGAAKHQLGKTLNRLFLTHVGSNDLVLFFILLATAGVIWAVSERLAGALCFIAGALTSLVLGLVAIFVSRRTASKLVNLAHGGVRRVYNRSMGNASALVVFSLGLNALVILAISCALTFRETQLSKITLSLKAISFFSFGSLVVTLYSRTSGGLYNNAFSILSQSDLEHEDENRPIFDSMNAFLQNIYELILEVVAIVSVLFCTYFLVIGGFSDGADLVANHFGHLNFPVLVLAFSMAVSVIFIFIFGFIMRNNSMKLVKRSFFYITGCSSLLIIILMPMFHAFFTPKDLKAISYNRFVNYGLVISGSFSAILIAFSGYFFLSSYTRPGRSVNLSVLTSLTGGLVNSLSFSKLLCFVPTATVCFNLFICVLCSDVYALLYVATGFLCLLTMVVIGSVFYSLMVTSSKFAKYCNYDDDVTQMFTSFRRSWYDINAIVRPFLSTMSILIGLVLLSHLYHSLKLKAYSHFHPLVMMSLLIGCLFPVFQSGLILRISSGIANWRLKKQGYLRLLNELYLDGADDDDHDDRGMADTYERNQRILNKLKFWKRFGSNKKPKGSGSGQNQSSNEGDAPQSDNAGLPQDDSEVVVRVHGETSNYRTFGRAFKACLLREAGVREDVLMNAPIMCSSARSTHQDYLTPNLALHANSNHQNNIGANGAAVQAVENTKTLTTQDLNTSDVGNALGVHKHGSRDYRILKNADNHYRMFHPKYHDKHFNLRKKSKDSEVVDETNETSIYCPSYELSDGVNSEVDGESGDSLDKVYRRSEDMAKDVARSVNIHYYNQSSCGSSCAERESASFLKVVQHDQVHTREPESDSESKNKGNRNESNPGETAHHKRGSNEGRRRFVRPIRRSRGRTRPTEVRSDEVSAPKETATEPSEPTEPSSSSSGSRELPVPGDLDLLTRLSRSFGEPGDASSRHDTPLSDNYPVPKLEPMSKESAPLSEKKGPAAPSGEETPLAPTARNTPVSGSSSEAPASESPKVADSVLSGSESHTSESMGVLSSSSKNDSAPAHPASETDVSPAPFEASDNDDDFARELNIRIQQNLIPPDVGISDQPRRPTPKCIELPVLADLEAALSSNVKSTTGSGRASNLKASSFHNTLTSIFLSLLPFIFSLGFPMLFGVAFGSISISVMALFSTLSSSLLVQLMTFCSTSWESTLLFMRSKRDRDDIKGRDHLINDADFKNGQSVSMIGRITLCSVGPVLNTLVIAIPLLCVLAADQFNSFSNAHGFPRWLIFFFVPFGRRGFMNSVSQNVTFLEEGKAGELILKVNVKPGAKQTQVVGEVEGLLSLQISAPPRDGECNKALLEYVAELCKLSAYQFSFSAFEKGERVSYSWT</sequence>
<evidence type="ECO:0000256" key="1">
    <source>
        <dbReference type="ARBA" id="ARBA00004127"/>
    </source>
</evidence>
<evidence type="ECO:0000256" key="10">
    <source>
        <dbReference type="ARBA" id="ARBA00023136"/>
    </source>
</evidence>
<evidence type="ECO:0000256" key="9">
    <source>
        <dbReference type="ARBA" id="ARBA00023065"/>
    </source>
</evidence>
<feature type="transmembrane region" description="Helical" evidence="12">
    <location>
        <begin position="376"/>
        <end position="394"/>
    </location>
</feature>
<dbReference type="EC" id="7.1.3.1" evidence="3"/>
<evidence type="ECO:0000313" key="13">
    <source>
        <dbReference type="EMBL" id="BAM42317.1"/>
    </source>
</evidence>
<dbReference type="InterPro" id="IPR003746">
    <property type="entry name" value="DUF167"/>
</dbReference>
<evidence type="ECO:0000256" key="12">
    <source>
        <dbReference type="SAM" id="Phobius"/>
    </source>
</evidence>
<evidence type="ECO:0000256" key="7">
    <source>
        <dbReference type="ARBA" id="ARBA00022967"/>
    </source>
</evidence>
<evidence type="ECO:0000256" key="3">
    <source>
        <dbReference type="ARBA" id="ARBA00013242"/>
    </source>
</evidence>
<feature type="transmembrane region" description="Helical" evidence="12">
    <location>
        <begin position="457"/>
        <end position="478"/>
    </location>
</feature>
<dbReference type="OMA" id="MFHPKYH"/>